<evidence type="ECO:0000256" key="2">
    <source>
        <dbReference type="ARBA" id="ARBA00023194"/>
    </source>
</evidence>
<dbReference type="Proteomes" id="UP000638353">
    <property type="component" value="Unassembled WGS sequence"/>
</dbReference>
<accession>A0A918WV57</accession>
<proteinExistence type="inferred from homology"/>
<dbReference type="PANTHER" id="PTHR47990">
    <property type="entry name" value="2-OXOGLUTARATE (2OG) AND FE(II)-DEPENDENT OXYGENASE SUPERFAMILY PROTEIN-RELATED"/>
    <property type="match status" value="1"/>
</dbReference>
<dbReference type="Pfam" id="PF14226">
    <property type="entry name" value="DIOX_N"/>
    <property type="match status" value="1"/>
</dbReference>
<dbReference type="Pfam" id="PF03171">
    <property type="entry name" value="2OG-FeII_Oxy"/>
    <property type="match status" value="1"/>
</dbReference>
<comment type="pathway">
    <text evidence="1">Antibiotic biosynthesis.</text>
</comment>
<comment type="similarity">
    <text evidence="3">Belongs to the iron/ascorbate-dependent oxidoreductase family.</text>
</comment>
<evidence type="ECO:0000259" key="4">
    <source>
        <dbReference type="PROSITE" id="PS51471"/>
    </source>
</evidence>
<dbReference type="GO" id="GO:0046872">
    <property type="term" value="F:metal ion binding"/>
    <property type="evidence" value="ECO:0007669"/>
    <property type="project" value="UniProtKB-KW"/>
</dbReference>
<keyword evidence="3" id="KW-0408">Iron</keyword>
<dbReference type="InterPro" id="IPR005123">
    <property type="entry name" value="Oxoglu/Fe-dep_dioxygenase_dom"/>
</dbReference>
<dbReference type="InterPro" id="IPR026992">
    <property type="entry name" value="DIOX_N"/>
</dbReference>
<dbReference type="RefSeq" id="WP_189823026.1">
    <property type="nucleotide sequence ID" value="NZ_BMVC01000003.1"/>
</dbReference>
<sequence length="357" mass="38767">MVAAHAVDGTLEVPVVDLTAWYDGTPAQRAEVARAVDRACRETGFMQVTGHRVPEAAALGLASAIDDFFAQDMADKKAVRPADPAVNRGYSPPRAERLSHSLGIASPEDLFEAFNIGSQVGDHPETVRTLLSADDHPDNLWPVESEVPNFRARVQSWFTEARKLSHVLTDVFALALDLPEGYFEERTDRSIDVLRMNNYRLPAGEVVADPRQMGMGAHTDYGIVTVLWADSVPGLQILGSDGGWHDVQPLPGALLVNLGDALARWTNERWLSTMHRVLPPTDATGALVRRRSAAFFHDGNADTLVEPLPACVAASDPPEPKYAPVTIGEHLRQKLAGSRGLALNPNAGREVARIGEE</sequence>
<dbReference type="SUPFAM" id="SSF51197">
    <property type="entry name" value="Clavaminate synthase-like"/>
    <property type="match status" value="1"/>
</dbReference>
<reference evidence="5" key="1">
    <citation type="journal article" date="2014" name="Int. J. Syst. Evol. Microbiol.">
        <title>Complete genome sequence of Corynebacterium casei LMG S-19264T (=DSM 44701T), isolated from a smear-ripened cheese.</title>
        <authorList>
            <consortium name="US DOE Joint Genome Institute (JGI-PGF)"/>
            <person name="Walter F."/>
            <person name="Albersmeier A."/>
            <person name="Kalinowski J."/>
            <person name="Ruckert C."/>
        </authorList>
    </citation>
    <scope>NUCLEOTIDE SEQUENCE</scope>
    <source>
        <strain evidence="5">JCM 4637</strain>
    </source>
</reference>
<evidence type="ECO:0000313" key="6">
    <source>
        <dbReference type="Proteomes" id="UP000638353"/>
    </source>
</evidence>
<dbReference type="AlphaFoldDB" id="A0A918WV57"/>
<evidence type="ECO:0000256" key="1">
    <source>
        <dbReference type="ARBA" id="ARBA00004792"/>
    </source>
</evidence>
<dbReference type="PRINTS" id="PR00682">
    <property type="entry name" value="IPNSYNTHASE"/>
</dbReference>
<name>A0A918WV57_9ACTN</name>
<keyword evidence="2" id="KW-0045">Antibiotic biosynthesis</keyword>
<dbReference type="Gene3D" id="2.60.120.330">
    <property type="entry name" value="B-lactam Antibiotic, Isopenicillin N Synthase, Chain"/>
    <property type="match status" value="1"/>
</dbReference>
<organism evidence="5 6">
    <name type="scientific">Streptomyces finlayi</name>
    <dbReference type="NCBI Taxonomy" id="67296"/>
    <lineage>
        <taxon>Bacteria</taxon>
        <taxon>Bacillati</taxon>
        <taxon>Actinomycetota</taxon>
        <taxon>Actinomycetes</taxon>
        <taxon>Kitasatosporales</taxon>
        <taxon>Streptomycetaceae</taxon>
        <taxon>Streptomyces</taxon>
    </lineage>
</organism>
<dbReference type="PROSITE" id="PS51471">
    <property type="entry name" value="FE2OG_OXY"/>
    <property type="match status" value="1"/>
</dbReference>
<dbReference type="InterPro" id="IPR050231">
    <property type="entry name" value="Iron_ascorbate_oxido_reductase"/>
</dbReference>
<evidence type="ECO:0000256" key="3">
    <source>
        <dbReference type="RuleBase" id="RU003682"/>
    </source>
</evidence>
<keyword evidence="3" id="KW-0479">Metal-binding</keyword>
<dbReference type="EMBL" id="BMVC01000003">
    <property type="protein sequence ID" value="GHC87091.1"/>
    <property type="molecule type" value="Genomic_DNA"/>
</dbReference>
<gene>
    <name evidence="5" type="ORF">GCM10010334_18610</name>
</gene>
<feature type="domain" description="Fe2OG dioxygenase" evidence="4">
    <location>
        <begin position="190"/>
        <end position="299"/>
    </location>
</feature>
<evidence type="ECO:0000313" key="5">
    <source>
        <dbReference type="EMBL" id="GHC87091.1"/>
    </source>
</evidence>
<dbReference type="GO" id="GO:0017000">
    <property type="term" value="P:antibiotic biosynthetic process"/>
    <property type="evidence" value="ECO:0007669"/>
    <property type="project" value="UniProtKB-KW"/>
</dbReference>
<reference evidence="5" key="2">
    <citation type="submission" date="2020-09" db="EMBL/GenBank/DDBJ databases">
        <authorList>
            <person name="Sun Q."/>
            <person name="Ohkuma M."/>
        </authorList>
    </citation>
    <scope>NUCLEOTIDE SEQUENCE</scope>
    <source>
        <strain evidence="5">JCM 4637</strain>
    </source>
</reference>
<dbReference type="InterPro" id="IPR027443">
    <property type="entry name" value="IPNS-like_sf"/>
</dbReference>
<dbReference type="InterPro" id="IPR044861">
    <property type="entry name" value="IPNS-like_FE2OG_OXY"/>
</dbReference>
<dbReference type="GO" id="GO:0016491">
    <property type="term" value="F:oxidoreductase activity"/>
    <property type="evidence" value="ECO:0007669"/>
    <property type="project" value="UniProtKB-KW"/>
</dbReference>
<comment type="caution">
    <text evidence="5">The sequence shown here is derived from an EMBL/GenBank/DDBJ whole genome shotgun (WGS) entry which is preliminary data.</text>
</comment>
<protein>
    <submittedName>
        <fullName evidence="5">2OG-Fe(II) oxygenase</fullName>
    </submittedName>
</protein>
<keyword evidence="3" id="KW-0560">Oxidoreductase</keyword>